<organism evidence="9 10">
    <name type="scientific">Sistotremastrum suecicum HHB10207 ss-3</name>
    <dbReference type="NCBI Taxonomy" id="1314776"/>
    <lineage>
        <taxon>Eukaryota</taxon>
        <taxon>Fungi</taxon>
        <taxon>Dikarya</taxon>
        <taxon>Basidiomycota</taxon>
        <taxon>Agaricomycotina</taxon>
        <taxon>Agaricomycetes</taxon>
        <taxon>Sistotremastrales</taxon>
        <taxon>Sistotremastraceae</taxon>
        <taxon>Sistotremastrum</taxon>
    </lineage>
</organism>
<evidence type="ECO:0000256" key="6">
    <source>
        <dbReference type="SAM" id="Phobius"/>
    </source>
</evidence>
<feature type="chain" id="PRO_5007870738" description="Endopeptidase S2P" evidence="7">
    <location>
        <begin position="23"/>
        <end position="562"/>
    </location>
</feature>
<evidence type="ECO:0000313" key="10">
    <source>
        <dbReference type="Proteomes" id="UP000076798"/>
    </source>
</evidence>
<evidence type="ECO:0000256" key="2">
    <source>
        <dbReference type="ARBA" id="ARBA00022692"/>
    </source>
</evidence>
<protein>
    <recommendedName>
        <fullName evidence="5">Endopeptidase S2P</fullName>
    </recommendedName>
</protein>
<dbReference type="GO" id="GO:0016020">
    <property type="term" value="C:membrane"/>
    <property type="evidence" value="ECO:0007669"/>
    <property type="project" value="InterPro"/>
</dbReference>
<dbReference type="InterPro" id="IPR001193">
    <property type="entry name" value="MBTPS2"/>
</dbReference>
<keyword evidence="3 6" id="KW-1133">Transmembrane helix</keyword>
<feature type="transmembrane region" description="Helical" evidence="6">
    <location>
        <begin position="192"/>
        <end position="212"/>
    </location>
</feature>
<feature type="transmembrane region" description="Helical" evidence="6">
    <location>
        <begin position="156"/>
        <end position="180"/>
    </location>
</feature>
<evidence type="ECO:0000313" key="9">
    <source>
        <dbReference type="EMBL" id="KZT35486.1"/>
    </source>
</evidence>
<dbReference type="GO" id="GO:1905897">
    <property type="term" value="P:regulation of response to endoplasmic reticulum stress"/>
    <property type="evidence" value="ECO:0007669"/>
    <property type="project" value="TreeGrafter"/>
</dbReference>
<dbReference type="AlphaFoldDB" id="A0A166AMP3"/>
<keyword evidence="4 6" id="KW-0472">Membrane</keyword>
<evidence type="ECO:0000256" key="4">
    <source>
        <dbReference type="ARBA" id="ARBA00023136"/>
    </source>
</evidence>
<dbReference type="Proteomes" id="UP000076798">
    <property type="component" value="Unassembled WGS sequence"/>
</dbReference>
<keyword evidence="10" id="KW-1185">Reference proteome</keyword>
<evidence type="ECO:0000256" key="7">
    <source>
        <dbReference type="SAM" id="SignalP"/>
    </source>
</evidence>
<feature type="transmembrane region" description="Helical" evidence="6">
    <location>
        <begin position="537"/>
        <end position="558"/>
    </location>
</feature>
<evidence type="ECO:0000256" key="5">
    <source>
        <dbReference type="ARBA" id="ARBA00032658"/>
    </source>
</evidence>
<evidence type="ECO:0000259" key="8">
    <source>
        <dbReference type="Pfam" id="PF02163"/>
    </source>
</evidence>
<keyword evidence="2 6" id="KW-0812">Transmembrane</keyword>
<feature type="transmembrane region" description="Helical" evidence="6">
    <location>
        <begin position="89"/>
        <end position="111"/>
    </location>
</feature>
<name>A0A166AMP3_9AGAM</name>
<reference evidence="9 10" key="1">
    <citation type="journal article" date="2016" name="Mol. Biol. Evol.">
        <title>Comparative Genomics of Early-Diverging Mushroom-Forming Fungi Provides Insights into the Origins of Lignocellulose Decay Capabilities.</title>
        <authorList>
            <person name="Nagy L.G."/>
            <person name="Riley R."/>
            <person name="Tritt A."/>
            <person name="Adam C."/>
            <person name="Daum C."/>
            <person name="Floudas D."/>
            <person name="Sun H."/>
            <person name="Yadav J.S."/>
            <person name="Pangilinan J."/>
            <person name="Larsson K.H."/>
            <person name="Matsuura K."/>
            <person name="Barry K."/>
            <person name="Labutti K."/>
            <person name="Kuo R."/>
            <person name="Ohm R.A."/>
            <person name="Bhattacharya S.S."/>
            <person name="Shirouzu T."/>
            <person name="Yoshinaga Y."/>
            <person name="Martin F.M."/>
            <person name="Grigoriev I.V."/>
            <person name="Hibbett D.S."/>
        </authorList>
    </citation>
    <scope>NUCLEOTIDE SEQUENCE [LARGE SCALE GENOMIC DNA]</scope>
    <source>
        <strain evidence="9 10">HHB10207 ss-3</strain>
    </source>
</reference>
<comment type="subcellular location">
    <subcellularLocation>
        <location evidence="1">Endomembrane system</location>
        <topology evidence="1">Multi-pass membrane protein</topology>
    </subcellularLocation>
</comment>
<dbReference type="PRINTS" id="PR01000">
    <property type="entry name" value="SREBPS2PTASE"/>
</dbReference>
<dbReference type="GO" id="GO:0005737">
    <property type="term" value="C:cytoplasm"/>
    <property type="evidence" value="ECO:0007669"/>
    <property type="project" value="TreeGrafter"/>
</dbReference>
<dbReference type="GO" id="GO:0012505">
    <property type="term" value="C:endomembrane system"/>
    <property type="evidence" value="ECO:0007669"/>
    <property type="project" value="UniProtKB-SubCell"/>
</dbReference>
<gene>
    <name evidence="9" type="ORF">SISSUDRAFT_163590</name>
</gene>
<dbReference type="GO" id="GO:0031293">
    <property type="term" value="P:membrane protein intracellular domain proteolysis"/>
    <property type="evidence" value="ECO:0007669"/>
    <property type="project" value="TreeGrafter"/>
</dbReference>
<dbReference type="STRING" id="1314776.A0A166AMP3"/>
<evidence type="ECO:0000256" key="3">
    <source>
        <dbReference type="ARBA" id="ARBA00022989"/>
    </source>
</evidence>
<sequence>MLVLLLIPFAWVCIHLLRRHWARQDHGGSLPAPALAPRHIARYLWRFDERNTRVELHGLALKIETTALNSVHDGLALYIRKPGHQVISLFYDLGMFFAIAGILLCVAFLAFNAFTLSWELVAVFLKYQSTENGQSLSKRGPVPSTSPQSVPESTQLGFYAIIPGVTVPISHLVPIFLSLFVSQVLHEAGHAIAAATESISLSSAGLSLFVIFPSAFVSFPPSLSLIPAHGRLRIICAGVWHNLIIWGVISLWAWSPLGSLLWDVIGYTDVSGEGRVIVGHAEGSALASHLPVRDLITHLDDVSLADTPTNHDVWSTFLTSDSPHRGGAGWCVPGAWFESQPSLCCPPMNLKATPPEIQTSCFEELTRGRGAKAQHCLDPLALFTPSGNEPALRCWSQDECASGTCIVPHSSAQLLRIRVKPFIWVSETPTSRVVVWNGPRTEVFEEVQVGIYQPKYSSGPVWLPRIFEILQGYFITINLSLFFFNMLPIRALDGGQAVEALLELLMKLKAQDDFDIELGERIVQREDNRWKKRIQGILSYGTICLGCITVLCNILLHYTRIR</sequence>
<dbReference type="PANTHER" id="PTHR13325">
    <property type="entry name" value="PROTEASE M50 MEMBRANE-BOUND TRANSCRIPTION FACTOR SITE 2 PROTEASE"/>
    <property type="match status" value="1"/>
</dbReference>
<feature type="transmembrane region" description="Helical" evidence="6">
    <location>
        <begin position="232"/>
        <end position="254"/>
    </location>
</feature>
<feature type="signal peptide" evidence="7">
    <location>
        <begin position="1"/>
        <end position="22"/>
    </location>
</feature>
<accession>A0A166AMP3</accession>
<dbReference type="GO" id="GO:0004222">
    <property type="term" value="F:metalloendopeptidase activity"/>
    <property type="evidence" value="ECO:0007669"/>
    <property type="project" value="InterPro"/>
</dbReference>
<feature type="domain" description="Peptidase M50" evidence="8">
    <location>
        <begin position="176"/>
        <end position="506"/>
    </location>
</feature>
<dbReference type="InterPro" id="IPR008915">
    <property type="entry name" value="Peptidase_M50"/>
</dbReference>
<evidence type="ECO:0000256" key="1">
    <source>
        <dbReference type="ARBA" id="ARBA00004127"/>
    </source>
</evidence>
<keyword evidence="7" id="KW-0732">Signal</keyword>
<dbReference type="EMBL" id="KV428138">
    <property type="protein sequence ID" value="KZT35486.1"/>
    <property type="molecule type" value="Genomic_DNA"/>
</dbReference>
<dbReference type="OrthoDB" id="7694678at2759"/>
<dbReference type="PANTHER" id="PTHR13325:SF3">
    <property type="entry name" value="MEMBRANE-BOUND TRANSCRIPTION FACTOR SITE-2 PROTEASE"/>
    <property type="match status" value="1"/>
</dbReference>
<dbReference type="Pfam" id="PF02163">
    <property type="entry name" value="Peptidase_M50"/>
    <property type="match status" value="1"/>
</dbReference>
<proteinExistence type="predicted"/>